<feature type="transmembrane region" description="Helical" evidence="1">
    <location>
        <begin position="185"/>
        <end position="207"/>
    </location>
</feature>
<keyword evidence="1" id="KW-0812">Transmembrane</keyword>
<dbReference type="RefSeq" id="WP_191725868.1">
    <property type="nucleotide sequence ID" value="NZ_JACSPY010000004.1"/>
</dbReference>
<evidence type="ECO:0000313" key="4">
    <source>
        <dbReference type="Proteomes" id="UP000651517"/>
    </source>
</evidence>
<reference evidence="3 4" key="1">
    <citation type="submission" date="2020-08" db="EMBL/GenBank/DDBJ databases">
        <title>A Genomic Blueprint of the Chicken Gut Microbiome.</title>
        <authorList>
            <person name="Gilroy R."/>
            <person name="Ravi A."/>
            <person name="Getino M."/>
            <person name="Pursley I."/>
            <person name="Horton D.L."/>
            <person name="Alikhan N.-F."/>
            <person name="Baker D."/>
            <person name="Gharbi K."/>
            <person name="Hall N."/>
            <person name="Watson M."/>
            <person name="Adriaenssens E.M."/>
            <person name="Foster-Nyarko E."/>
            <person name="Jarju S."/>
            <person name="Secka A."/>
            <person name="Antonio M."/>
            <person name="Oren A."/>
            <person name="Chaudhuri R."/>
            <person name="La Ragione R.M."/>
            <person name="Hildebrand F."/>
            <person name="Pallen M.J."/>
        </authorList>
    </citation>
    <scope>NUCLEOTIDE SEQUENCE [LARGE SCALE GENOMIC DNA]</scope>
    <source>
        <strain evidence="3 4">Re57</strain>
    </source>
</reference>
<name>A0ABR8WTL2_9MICO</name>
<evidence type="ECO:0000313" key="3">
    <source>
        <dbReference type="EMBL" id="MBD8020408.1"/>
    </source>
</evidence>
<protein>
    <submittedName>
        <fullName evidence="3">PH domain-containing protein</fullName>
    </submittedName>
</protein>
<keyword evidence="4" id="KW-1185">Reference proteome</keyword>
<feature type="domain" description="Low molecular weight protein antigen 6 PH" evidence="2">
    <location>
        <begin position="74"/>
        <end position="122"/>
    </location>
</feature>
<feature type="transmembrane region" description="Helical" evidence="1">
    <location>
        <begin position="53"/>
        <end position="73"/>
    </location>
</feature>
<evidence type="ECO:0000256" key="1">
    <source>
        <dbReference type="SAM" id="Phobius"/>
    </source>
</evidence>
<dbReference type="InterPro" id="IPR019692">
    <property type="entry name" value="CFP-6_PH"/>
</dbReference>
<dbReference type="Pfam" id="PF10756">
    <property type="entry name" value="bPH_6"/>
    <property type="match status" value="1"/>
</dbReference>
<dbReference type="EMBL" id="JACSPY010000004">
    <property type="protein sequence ID" value="MBD8020408.1"/>
    <property type="molecule type" value="Genomic_DNA"/>
</dbReference>
<gene>
    <name evidence="3" type="ORF">H9634_06400</name>
</gene>
<proteinExistence type="predicted"/>
<feature type="transmembrane region" description="Helical" evidence="1">
    <location>
        <begin position="24"/>
        <end position="46"/>
    </location>
</feature>
<evidence type="ECO:0000259" key="2">
    <source>
        <dbReference type="Pfam" id="PF10756"/>
    </source>
</evidence>
<accession>A0ABR8WTL2</accession>
<dbReference type="Proteomes" id="UP000651517">
    <property type="component" value="Unassembled WGS sequence"/>
</dbReference>
<keyword evidence="1" id="KW-1133">Transmembrane helix</keyword>
<comment type="caution">
    <text evidence="3">The sequence shown here is derived from an EMBL/GenBank/DDBJ whole genome shotgun (WGS) entry which is preliminary data.</text>
</comment>
<organism evidence="3 4">
    <name type="scientific">Brevibacterium gallinarum</name>
    <dbReference type="NCBI Taxonomy" id="2762220"/>
    <lineage>
        <taxon>Bacteria</taxon>
        <taxon>Bacillati</taxon>
        <taxon>Actinomycetota</taxon>
        <taxon>Actinomycetes</taxon>
        <taxon>Micrococcales</taxon>
        <taxon>Brevibacteriaceae</taxon>
        <taxon>Brevibacterium</taxon>
    </lineage>
</organism>
<keyword evidence="1" id="KW-0472">Membrane</keyword>
<sequence length="210" mass="22468">MFSLLNRPSSGPPRFPEEGTLRPAGARVLAGAAFGVAVVAAVSIAFQFPPLTALLLAGIPVFGAALVWALYWHPRVDISPAGMAFVNILRTTPIPWPAVDDFDLRYGLAVTTRWGTKESAWAMPRAMKRALPTSRQAPPGPSAGARARDNANPLIIVVVDYHAELDKRGFLADPVLEDSTPQRQWNTGVIAALLLTAAWAAAAIISLQVR</sequence>